<keyword evidence="2" id="KW-0808">Transferase</keyword>
<dbReference type="SUPFAM" id="SSF56601">
    <property type="entry name" value="beta-lactamase/transpeptidase-like"/>
    <property type="match status" value="1"/>
</dbReference>
<dbReference type="GO" id="GO:0008955">
    <property type="term" value="F:peptidoglycan glycosyltransferase activity"/>
    <property type="evidence" value="ECO:0007669"/>
    <property type="project" value="TreeGrafter"/>
</dbReference>
<dbReference type="GO" id="GO:0030288">
    <property type="term" value="C:outer membrane-bounded periplasmic space"/>
    <property type="evidence" value="ECO:0007669"/>
    <property type="project" value="TreeGrafter"/>
</dbReference>
<dbReference type="GO" id="GO:0008658">
    <property type="term" value="F:penicillin binding"/>
    <property type="evidence" value="ECO:0007669"/>
    <property type="project" value="InterPro"/>
</dbReference>
<dbReference type="EMBL" id="JASORJ010000102">
    <property type="protein sequence ID" value="MDK7357902.1"/>
    <property type="molecule type" value="Genomic_DNA"/>
</dbReference>
<proteinExistence type="predicted"/>
<organism evidence="4 5">
    <name type="scientific">Veillonella atypica</name>
    <dbReference type="NCBI Taxonomy" id="39777"/>
    <lineage>
        <taxon>Bacteria</taxon>
        <taxon>Bacillati</taxon>
        <taxon>Bacillota</taxon>
        <taxon>Negativicutes</taxon>
        <taxon>Veillonellales</taxon>
        <taxon>Veillonellaceae</taxon>
        <taxon>Veillonella</taxon>
    </lineage>
</organism>
<reference evidence="4" key="1">
    <citation type="submission" date="2023-05" db="EMBL/GenBank/DDBJ databases">
        <title>Cataloging the Phylogenetic Diversity of Human Bladder Bacteria.</title>
        <authorList>
            <person name="Du J."/>
        </authorList>
    </citation>
    <scope>NUCLEOTIDE SEQUENCE</scope>
    <source>
        <strain evidence="4">UMB10101</strain>
    </source>
</reference>
<name>A0AAJ1V619_9FIRM</name>
<keyword evidence="1" id="KW-0328">Glycosyltransferase</keyword>
<dbReference type="Proteomes" id="UP001236274">
    <property type="component" value="Unassembled WGS sequence"/>
</dbReference>
<dbReference type="InterPro" id="IPR001460">
    <property type="entry name" value="PCN-bd_Tpept"/>
</dbReference>
<evidence type="ECO:0000259" key="3">
    <source>
        <dbReference type="Pfam" id="PF00905"/>
    </source>
</evidence>
<dbReference type="InterPro" id="IPR050396">
    <property type="entry name" value="Glycosyltr_51/Transpeptidase"/>
</dbReference>
<dbReference type="InterPro" id="IPR012338">
    <property type="entry name" value="Beta-lactam/transpept-like"/>
</dbReference>
<accession>A0AAJ1V619</accession>
<feature type="domain" description="Penicillin-binding protein transpeptidase" evidence="3">
    <location>
        <begin position="2"/>
        <end position="84"/>
    </location>
</feature>
<gene>
    <name evidence="4" type="ORF">QP520_09775</name>
</gene>
<feature type="non-terminal residue" evidence="4">
    <location>
        <position position="1"/>
    </location>
</feature>
<dbReference type="Gene3D" id="3.40.710.10">
    <property type="entry name" value="DD-peptidase/beta-lactamase superfamily"/>
    <property type="match status" value="1"/>
</dbReference>
<evidence type="ECO:0000313" key="4">
    <source>
        <dbReference type="EMBL" id="MDK7357902.1"/>
    </source>
</evidence>
<sequence>EAAAWSVNTYFVQLEQDVGMCEVTKMTQNAGVKLSSSKDIVTAFQHVPSFTLGTAYVSPLSMASAYATFASRGVRCDPIILKSI</sequence>
<evidence type="ECO:0000313" key="5">
    <source>
        <dbReference type="Proteomes" id="UP001236274"/>
    </source>
</evidence>
<dbReference type="GO" id="GO:0009252">
    <property type="term" value="P:peptidoglycan biosynthetic process"/>
    <property type="evidence" value="ECO:0007669"/>
    <property type="project" value="TreeGrafter"/>
</dbReference>
<feature type="non-terminal residue" evidence="4">
    <location>
        <position position="84"/>
    </location>
</feature>
<dbReference type="PANTHER" id="PTHR32282:SF33">
    <property type="entry name" value="PEPTIDOGLYCAN GLYCOSYLTRANSFERASE"/>
    <property type="match status" value="1"/>
</dbReference>
<dbReference type="RefSeq" id="WP_285418441.1">
    <property type="nucleotide sequence ID" value="NZ_JASORJ010000102.1"/>
</dbReference>
<dbReference type="PANTHER" id="PTHR32282">
    <property type="entry name" value="BINDING PROTEIN TRANSPEPTIDASE, PUTATIVE-RELATED"/>
    <property type="match status" value="1"/>
</dbReference>
<comment type="caution">
    <text evidence="4">The sequence shown here is derived from an EMBL/GenBank/DDBJ whole genome shotgun (WGS) entry which is preliminary data.</text>
</comment>
<dbReference type="AlphaFoldDB" id="A0AAJ1V619"/>
<protein>
    <submittedName>
        <fullName evidence="4">Penicillin-binding transpeptidase domain-containing protein</fullName>
    </submittedName>
</protein>
<evidence type="ECO:0000256" key="1">
    <source>
        <dbReference type="ARBA" id="ARBA00022676"/>
    </source>
</evidence>
<evidence type="ECO:0000256" key="2">
    <source>
        <dbReference type="ARBA" id="ARBA00022679"/>
    </source>
</evidence>
<dbReference type="Pfam" id="PF00905">
    <property type="entry name" value="Transpeptidase"/>
    <property type="match status" value="1"/>
</dbReference>